<feature type="domain" description="EAL" evidence="1">
    <location>
        <begin position="22"/>
        <end position="279"/>
    </location>
</feature>
<proteinExistence type="predicted"/>
<accession>A0A1Y6BQF2</accession>
<dbReference type="SUPFAM" id="SSF141868">
    <property type="entry name" value="EAL domain-like"/>
    <property type="match status" value="1"/>
</dbReference>
<evidence type="ECO:0000259" key="1">
    <source>
        <dbReference type="PROSITE" id="PS50883"/>
    </source>
</evidence>
<sequence length="427" mass="46135">MQSLSALPLSSSSLCLPLGDITRAILPEAGRAIGRFRELSLDSHFQPIYSLAHSRIVGHEALLRARQSDGSPVGPLQALASARGDEERVFLDRLCRALHLANYQSAGERDDAQTWLFLNVSTQVVVRTGQSEPFFAELLAHSGFPARRVVVEILEGTISDQSLLSEAVANYRRMGCLVALDDFGADASNIERIWRAAPDIVKLDRKLIAAAEHSLRARRVLPATVALIHEAGSLALIEGVENEEQAAIALDSDADLVQGFHFARPASQPLRQGDGGIAALSARHAAAQASARQRQELQVYASAFQRVAQRLWTEQGLAPACAELLAMPQVDRCYLIGVDGVQIGASVLRADHEPASSRFAPLEEAQGANWARKPYHYRALAHPGQLQVSSPYLSVANSSLCVTLSLTVPLAQGLRVLCCDIKLEGLV</sequence>
<organism evidence="2 3">
    <name type="scientific">Pseudogulbenkiania subflava DSM 22618</name>
    <dbReference type="NCBI Taxonomy" id="1123014"/>
    <lineage>
        <taxon>Bacteria</taxon>
        <taxon>Pseudomonadati</taxon>
        <taxon>Pseudomonadota</taxon>
        <taxon>Betaproteobacteria</taxon>
        <taxon>Neisseriales</taxon>
        <taxon>Chromobacteriaceae</taxon>
        <taxon>Pseudogulbenkiania</taxon>
    </lineage>
</organism>
<dbReference type="InterPro" id="IPR001633">
    <property type="entry name" value="EAL_dom"/>
</dbReference>
<dbReference type="GO" id="GO:0071111">
    <property type="term" value="F:cyclic-guanylate-specific phosphodiesterase activity"/>
    <property type="evidence" value="ECO:0007669"/>
    <property type="project" value="InterPro"/>
</dbReference>
<dbReference type="InterPro" id="IPR029151">
    <property type="entry name" value="Sensor-like_sf"/>
</dbReference>
<dbReference type="CDD" id="cd01948">
    <property type="entry name" value="EAL"/>
    <property type="match status" value="1"/>
</dbReference>
<dbReference type="STRING" id="1123014.SAMN02745746_01600"/>
<gene>
    <name evidence="2" type="ORF">SAMN02745746_01600</name>
</gene>
<dbReference type="Gene3D" id="3.30.450.20">
    <property type="entry name" value="PAS domain"/>
    <property type="match status" value="1"/>
</dbReference>
<reference evidence="3" key="1">
    <citation type="submission" date="2017-04" db="EMBL/GenBank/DDBJ databases">
        <authorList>
            <person name="Varghese N."/>
            <person name="Submissions S."/>
        </authorList>
    </citation>
    <scope>NUCLEOTIDE SEQUENCE [LARGE SCALE GENOMIC DNA]</scope>
    <source>
        <strain evidence="3">DSM 22618</strain>
    </source>
</reference>
<dbReference type="InterPro" id="IPR035919">
    <property type="entry name" value="EAL_sf"/>
</dbReference>
<evidence type="ECO:0000313" key="2">
    <source>
        <dbReference type="EMBL" id="SMF15663.1"/>
    </source>
</evidence>
<dbReference type="AlphaFoldDB" id="A0A1Y6BQF2"/>
<dbReference type="Proteomes" id="UP000192920">
    <property type="component" value="Unassembled WGS sequence"/>
</dbReference>
<dbReference type="Pfam" id="PF00563">
    <property type="entry name" value="EAL"/>
    <property type="match status" value="1"/>
</dbReference>
<dbReference type="PROSITE" id="PS50883">
    <property type="entry name" value="EAL"/>
    <property type="match status" value="1"/>
</dbReference>
<dbReference type="EMBL" id="FXAG01000007">
    <property type="protein sequence ID" value="SMF15663.1"/>
    <property type="molecule type" value="Genomic_DNA"/>
</dbReference>
<name>A0A1Y6BQF2_9NEIS</name>
<dbReference type="InterPro" id="IPR050706">
    <property type="entry name" value="Cyclic-di-GMP_PDE-like"/>
</dbReference>
<protein>
    <submittedName>
        <fullName evidence="2">EAL domain, c-di-GMP-specific phosphodiesterase class I (Or its enzymatically inactive variant)</fullName>
    </submittedName>
</protein>
<dbReference type="Gene3D" id="3.20.20.450">
    <property type="entry name" value="EAL domain"/>
    <property type="match status" value="1"/>
</dbReference>
<keyword evidence="3" id="KW-1185">Reference proteome</keyword>
<dbReference type="SMART" id="SM00052">
    <property type="entry name" value="EAL"/>
    <property type="match status" value="1"/>
</dbReference>
<dbReference type="RefSeq" id="WP_085275903.1">
    <property type="nucleotide sequence ID" value="NZ_FXAG01000007.1"/>
</dbReference>
<evidence type="ECO:0000313" key="3">
    <source>
        <dbReference type="Proteomes" id="UP000192920"/>
    </source>
</evidence>
<dbReference type="SUPFAM" id="SSF103190">
    <property type="entry name" value="Sensory domain-like"/>
    <property type="match status" value="1"/>
</dbReference>
<dbReference type="PANTHER" id="PTHR33121">
    <property type="entry name" value="CYCLIC DI-GMP PHOSPHODIESTERASE PDEF"/>
    <property type="match status" value="1"/>
</dbReference>
<dbReference type="PANTHER" id="PTHR33121:SF76">
    <property type="entry name" value="SIGNALING PROTEIN"/>
    <property type="match status" value="1"/>
</dbReference>